<keyword evidence="6 10" id="KW-0784">Thiamine biosynthesis</keyword>
<dbReference type="InterPro" id="IPR034291">
    <property type="entry name" value="TMP_synthase"/>
</dbReference>
<keyword evidence="3 10" id="KW-0808">Transferase</keyword>
<evidence type="ECO:0000259" key="12">
    <source>
        <dbReference type="Pfam" id="PF02581"/>
    </source>
</evidence>
<protein>
    <recommendedName>
        <fullName evidence="10">Thiamine-phosphate synthase</fullName>
        <ecNumber evidence="10">2.5.1.3</ecNumber>
    </recommendedName>
    <alternativeName>
        <fullName evidence="10">Thiamine-phosphate pyrophosphorylase</fullName>
    </alternativeName>
</protein>
<dbReference type="PANTHER" id="PTHR20857">
    <property type="entry name" value="THIAMINE-PHOSPHATE PYROPHOSPHORYLASE"/>
    <property type="match status" value="1"/>
</dbReference>
<evidence type="ECO:0000256" key="11">
    <source>
        <dbReference type="RuleBase" id="RU004253"/>
    </source>
</evidence>
<dbReference type="NCBIfam" id="NF000734">
    <property type="entry name" value="PRK00043.1-5"/>
    <property type="match status" value="1"/>
</dbReference>
<dbReference type="GO" id="GO:0005737">
    <property type="term" value="C:cytoplasm"/>
    <property type="evidence" value="ECO:0007669"/>
    <property type="project" value="TreeGrafter"/>
</dbReference>
<dbReference type="EC" id="2.5.1.3" evidence="10"/>
<organism evidence="13 14">
    <name type="scientific">Rhodoblastus acidophilus</name>
    <name type="common">Rhodopseudomonas acidophila</name>
    <dbReference type="NCBI Taxonomy" id="1074"/>
    <lineage>
        <taxon>Bacteria</taxon>
        <taxon>Pseudomonadati</taxon>
        <taxon>Pseudomonadota</taxon>
        <taxon>Alphaproteobacteria</taxon>
        <taxon>Hyphomicrobiales</taxon>
        <taxon>Rhodoblastaceae</taxon>
        <taxon>Rhodoblastus</taxon>
    </lineage>
</organism>
<comment type="cofactor">
    <cofactor evidence="1">
        <name>Mg(2+)</name>
        <dbReference type="ChEBI" id="CHEBI:18420"/>
    </cofactor>
</comment>
<dbReference type="EMBL" id="WNKS01000003">
    <property type="protein sequence ID" value="MTV30322.1"/>
    <property type="molecule type" value="Genomic_DNA"/>
</dbReference>
<dbReference type="InterPro" id="IPR022998">
    <property type="entry name" value="ThiamineP_synth_TenI"/>
</dbReference>
<evidence type="ECO:0000256" key="3">
    <source>
        <dbReference type="ARBA" id="ARBA00022679"/>
    </source>
</evidence>
<dbReference type="Pfam" id="PF02581">
    <property type="entry name" value="TMP-TENI"/>
    <property type="match status" value="1"/>
</dbReference>
<proteinExistence type="inferred from homology"/>
<evidence type="ECO:0000313" key="13">
    <source>
        <dbReference type="EMBL" id="MTV30322.1"/>
    </source>
</evidence>
<evidence type="ECO:0000256" key="7">
    <source>
        <dbReference type="ARBA" id="ARBA00047334"/>
    </source>
</evidence>
<evidence type="ECO:0000256" key="5">
    <source>
        <dbReference type="ARBA" id="ARBA00022842"/>
    </source>
</evidence>
<evidence type="ECO:0000256" key="2">
    <source>
        <dbReference type="ARBA" id="ARBA00005165"/>
    </source>
</evidence>
<evidence type="ECO:0000256" key="4">
    <source>
        <dbReference type="ARBA" id="ARBA00022723"/>
    </source>
</evidence>
<dbReference type="RefSeq" id="WP_155444987.1">
    <property type="nucleotide sequence ID" value="NZ_JAOQNR010000003.1"/>
</dbReference>
<dbReference type="GO" id="GO:0009229">
    <property type="term" value="P:thiamine diphosphate biosynthetic process"/>
    <property type="evidence" value="ECO:0007669"/>
    <property type="project" value="UniProtKB-UniPathway"/>
</dbReference>
<dbReference type="InterPro" id="IPR036206">
    <property type="entry name" value="ThiamineP_synth_sf"/>
</dbReference>
<dbReference type="CDD" id="cd00564">
    <property type="entry name" value="TMP_TenI"/>
    <property type="match status" value="1"/>
</dbReference>
<evidence type="ECO:0000256" key="8">
    <source>
        <dbReference type="ARBA" id="ARBA00047851"/>
    </source>
</evidence>
<comment type="similarity">
    <text evidence="10">Belongs to the thiamine-phosphate synthase family.</text>
</comment>
<comment type="catalytic activity">
    <reaction evidence="7 10">
        <text>4-methyl-5-(2-phosphooxyethyl)-thiazole + 4-amino-2-methyl-5-(diphosphooxymethyl)pyrimidine + H(+) = thiamine phosphate + diphosphate</text>
        <dbReference type="Rhea" id="RHEA:22328"/>
        <dbReference type="ChEBI" id="CHEBI:15378"/>
        <dbReference type="ChEBI" id="CHEBI:33019"/>
        <dbReference type="ChEBI" id="CHEBI:37575"/>
        <dbReference type="ChEBI" id="CHEBI:57841"/>
        <dbReference type="ChEBI" id="CHEBI:58296"/>
        <dbReference type="EC" id="2.5.1.3"/>
    </reaction>
</comment>
<dbReference type="NCBIfam" id="TIGR00693">
    <property type="entry name" value="thiE"/>
    <property type="match status" value="1"/>
</dbReference>
<dbReference type="AlphaFoldDB" id="A0A6N8DII7"/>
<dbReference type="Proteomes" id="UP000439113">
    <property type="component" value="Unassembled WGS sequence"/>
</dbReference>
<evidence type="ECO:0000256" key="10">
    <source>
        <dbReference type="RuleBase" id="RU003826"/>
    </source>
</evidence>
<comment type="catalytic activity">
    <reaction evidence="9 10">
        <text>2-[(2R,5Z)-2-carboxy-4-methylthiazol-5(2H)-ylidene]ethyl phosphate + 4-amino-2-methyl-5-(diphosphooxymethyl)pyrimidine + 2 H(+) = thiamine phosphate + CO2 + diphosphate</text>
        <dbReference type="Rhea" id="RHEA:47844"/>
        <dbReference type="ChEBI" id="CHEBI:15378"/>
        <dbReference type="ChEBI" id="CHEBI:16526"/>
        <dbReference type="ChEBI" id="CHEBI:33019"/>
        <dbReference type="ChEBI" id="CHEBI:37575"/>
        <dbReference type="ChEBI" id="CHEBI:57841"/>
        <dbReference type="ChEBI" id="CHEBI:62899"/>
        <dbReference type="EC" id="2.5.1.3"/>
    </reaction>
</comment>
<dbReference type="GO" id="GO:0004789">
    <property type="term" value="F:thiamine-phosphate diphosphorylase activity"/>
    <property type="evidence" value="ECO:0007669"/>
    <property type="project" value="UniProtKB-EC"/>
</dbReference>
<keyword evidence="5" id="KW-0460">Magnesium</keyword>
<dbReference type="OrthoDB" id="9794842at2"/>
<evidence type="ECO:0000313" key="14">
    <source>
        <dbReference type="Proteomes" id="UP000439113"/>
    </source>
</evidence>
<name>A0A6N8DII7_RHOAC</name>
<dbReference type="GO" id="GO:0046872">
    <property type="term" value="F:metal ion binding"/>
    <property type="evidence" value="ECO:0007669"/>
    <property type="project" value="UniProtKB-KW"/>
</dbReference>
<feature type="domain" description="Thiamine phosphate synthase/TenI" evidence="12">
    <location>
        <begin position="12"/>
        <end position="178"/>
    </location>
</feature>
<dbReference type="PANTHER" id="PTHR20857:SF15">
    <property type="entry name" value="THIAMINE-PHOSPHATE SYNTHASE"/>
    <property type="match status" value="1"/>
</dbReference>
<evidence type="ECO:0000256" key="1">
    <source>
        <dbReference type="ARBA" id="ARBA00001946"/>
    </source>
</evidence>
<reference evidence="13 14" key="1">
    <citation type="submission" date="2019-11" db="EMBL/GenBank/DDBJ databases">
        <title>Whole-genome sequence of a Rhodoblastus acidophilus DSM 142.</title>
        <authorList>
            <person name="Kyndt J.A."/>
            <person name="Meyer T.E."/>
        </authorList>
    </citation>
    <scope>NUCLEOTIDE SEQUENCE [LARGE SCALE GENOMIC DNA]</scope>
    <source>
        <strain evidence="13 14">DSM 142</strain>
    </source>
</reference>
<dbReference type="GO" id="GO:0009228">
    <property type="term" value="P:thiamine biosynthetic process"/>
    <property type="evidence" value="ECO:0007669"/>
    <property type="project" value="UniProtKB-KW"/>
</dbReference>
<evidence type="ECO:0000256" key="6">
    <source>
        <dbReference type="ARBA" id="ARBA00022977"/>
    </source>
</evidence>
<dbReference type="InterPro" id="IPR013785">
    <property type="entry name" value="Aldolase_TIM"/>
</dbReference>
<keyword evidence="4" id="KW-0479">Metal-binding</keyword>
<dbReference type="Gene3D" id="3.20.20.70">
    <property type="entry name" value="Aldolase class I"/>
    <property type="match status" value="1"/>
</dbReference>
<evidence type="ECO:0000256" key="9">
    <source>
        <dbReference type="ARBA" id="ARBA00047883"/>
    </source>
</evidence>
<dbReference type="SUPFAM" id="SSF51391">
    <property type="entry name" value="Thiamin phosphate synthase"/>
    <property type="match status" value="1"/>
</dbReference>
<comment type="caution">
    <text evidence="13">The sequence shown here is derived from an EMBL/GenBank/DDBJ whole genome shotgun (WGS) entry which is preliminary data.</text>
</comment>
<comment type="catalytic activity">
    <reaction evidence="8 10">
        <text>2-(2-carboxy-4-methylthiazol-5-yl)ethyl phosphate + 4-amino-2-methyl-5-(diphosphooxymethyl)pyrimidine + 2 H(+) = thiamine phosphate + CO2 + diphosphate</text>
        <dbReference type="Rhea" id="RHEA:47848"/>
        <dbReference type="ChEBI" id="CHEBI:15378"/>
        <dbReference type="ChEBI" id="CHEBI:16526"/>
        <dbReference type="ChEBI" id="CHEBI:33019"/>
        <dbReference type="ChEBI" id="CHEBI:37575"/>
        <dbReference type="ChEBI" id="CHEBI:57841"/>
        <dbReference type="ChEBI" id="CHEBI:62890"/>
        <dbReference type="EC" id="2.5.1.3"/>
    </reaction>
</comment>
<dbReference type="UniPathway" id="UPA00060">
    <property type="reaction ID" value="UER00141"/>
</dbReference>
<comment type="pathway">
    <text evidence="2 11">Cofactor biosynthesis; thiamine diphosphate biosynthesis; thiamine phosphate from 4-amino-2-methyl-5-diphosphomethylpyrimidine and 4-methyl-5-(2-phosphoethyl)-thiazole: step 1/1.</text>
</comment>
<gene>
    <name evidence="13" type="ORF">GJ654_04865</name>
</gene>
<sequence>MTLDPFYLIVDHVGWLRRLLPCGVKLAQLRVKQADDLREQIAEARDLCQAHGAQLIVNDHWRLALELGCDFVHLGQEDLSNADLQAIKAGGLKLGVSTHDEAELHKALAVEPDYVALGPIFPTILKKMPWAPQGFDKIDLWRNKIGALPLVAIGGLTPERALDCYKAGADSAAVVTDISLNPDPETRCREWIAATRRPISAA</sequence>
<accession>A0A6N8DII7</accession>